<dbReference type="FunFam" id="3.40.30.10:FF:000123">
    <property type="entry name" value="Glutathione transferase o1"/>
    <property type="match status" value="2"/>
</dbReference>
<dbReference type="SUPFAM" id="SSF47616">
    <property type="entry name" value="GST C-terminal domain-like"/>
    <property type="match status" value="2"/>
</dbReference>
<keyword evidence="12" id="KW-1185">Reference proteome</keyword>
<evidence type="ECO:0000256" key="7">
    <source>
        <dbReference type="ARBA" id="ARBA00048353"/>
    </source>
</evidence>
<evidence type="ECO:0000256" key="8">
    <source>
        <dbReference type="ARBA" id="ARBA00049544"/>
    </source>
</evidence>
<feature type="domain" description="GST C-terminal" evidence="10">
    <location>
        <begin position="311"/>
        <end position="436"/>
    </location>
</feature>
<dbReference type="InterPro" id="IPR004046">
    <property type="entry name" value="GST_C"/>
</dbReference>
<organism evidence="11 12">
    <name type="scientific">Mycetomoellerius zeteki</name>
    <dbReference type="NCBI Taxonomy" id="64791"/>
    <lineage>
        <taxon>Eukaryota</taxon>
        <taxon>Metazoa</taxon>
        <taxon>Ecdysozoa</taxon>
        <taxon>Arthropoda</taxon>
        <taxon>Hexapoda</taxon>
        <taxon>Insecta</taxon>
        <taxon>Pterygota</taxon>
        <taxon>Neoptera</taxon>
        <taxon>Endopterygota</taxon>
        <taxon>Hymenoptera</taxon>
        <taxon>Apocrita</taxon>
        <taxon>Aculeata</taxon>
        <taxon>Formicoidea</taxon>
        <taxon>Formicidae</taxon>
        <taxon>Myrmicinae</taxon>
        <taxon>Mycetomoellerius</taxon>
    </lineage>
</organism>
<evidence type="ECO:0000256" key="4">
    <source>
        <dbReference type="ARBA" id="ARBA00023002"/>
    </source>
</evidence>
<protein>
    <recommendedName>
        <fullName evidence="5">Glutathione-dependent dehydroascorbate reductase</fullName>
        <ecNumber evidence="3">1.20.4.2</ecNumber>
        <ecNumber evidence="2">1.8.5.1</ecNumber>
    </recommendedName>
    <alternativeName>
        <fullName evidence="6">Monomethylarsonic acid reductase</fullName>
    </alternativeName>
</protein>
<dbReference type="InterPro" id="IPR036282">
    <property type="entry name" value="Glutathione-S-Trfase_C_sf"/>
</dbReference>
<dbReference type="GO" id="GO:0006749">
    <property type="term" value="P:glutathione metabolic process"/>
    <property type="evidence" value="ECO:0007669"/>
    <property type="project" value="TreeGrafter"/>
</dbReference>
<gene>
    <name evidence="11" type="ORF">ALC60_10654</name>
</gene>
<dbReference type="EC" id="1.20.4.2" evidence="3"/>
<dbReference type="EMBL" id="KQ982813">
    <property type="protein sequence ID" value="KYQ50340.1"/>
    <property type="molecule type" value="Genomic_DNA"/>
</dbReference>
<dbReference type="PROSITE" id="PS50404">
    <property type="entry name" value="GST_NTER"/>
    <property type="match status" value="2"/>
</dbReference>
<feature type="domain" description="GST N-terminal" evidence="9">
    <location>
        <begin position="18"/>
        <end position="97"/>
    </location>
</feature>
<dbReference type="SFLD" id="SFLDS00019">
    <property type="entry name" value="Glutathione_Transferase_(cytos"/>
    <property type="match status" value="2"/>
</dbReference>
<dbReference type="Proteomes" id="UP000075809">
    <property type="component" value="Unassembled WGS sequence"/>
</dbReference>
<feature type="domain" description="GST N-terminal" evidence="9">
    <location>
        <begin position="229"/>
        <end position="308"/>
    </location>
</feature>
<keyword evidence="4" id="KW-0560">Oxidoreductase</keyword>
<evidence type="ECO:0000256" key="6">
    <source>
        <dbReference type="ARBA" id="ARBA00032681"/>
    </source>
</evidence>
<accession>A0A151WR67</accession>
<dbReference type="GO" id="GO:0004364">
    <property type="term" value="F:glutathione transferase activity"/>
    <property type="evidence" value="ECO:0007669"/>
    <property type="project" value="InterPro"/>
</dbReference>
<evidence type="ECO:0000256" key="3">
    <source>
        <dbReference type="ARBA" id="ARBA00013060"/>
    </source>
</evidence>
<proteinExistence type="inferred from homology"/>
<evidence type="ECO:0000313" key="12">
    <source>
        <dbReference type="Proteomes" id="UP000075809"/>
    </source>
</evidence>
<dbReference type="Gene3D" id="1.20.1050.10">
    <property type="match status" value="2"/>
</dbReference>
<dbReference type="SFLD" id="SFLDG00358">
    <property type="entry name" value="Main_(cytGST)"/>
    <property type="match status" value="2"/>
</dbReference>
<evidence type="ECO:0000313" key="11">
    <source>
        <dbReference type="EMBL" id="KYQ50340.1"/>
    </source>
</evidence>
<name>A0A151WR67_9HYME</name>
<evidence type="ECO:0000256" key="2">
    <source>
        <dbReference type="ARBA" id="ARBA00012436"/>
    </source>
</evidence>
<dbReference type="SUPFAM" id="SSF52833">
    <property type="entry name" value="Thioredoxin-like"/>
    <property type="match status" value="2"/>
</dbReference>
<dbReference type="Pfam" id="PF13417">
    <property type="entry name" value="GST_N_3"/>
    <property type="match status" value="2"/>
</dbReference>
<keyword evidence="11" id="KW-0808">Transferase</keyword>
<dbReference type="InterPro" id="IPR050983">
    <property type="entry name" value="GST_Omega/HSP26"/>
</dbReference>
<dbReference type="InterPro" id="IPR040079">
    <property type="entry name" value="Glutathione_S-Trfase"/>
</dbReference>
<comment type="similarity">
    <text evidence="1">Belongs to the GST superfamily. Omega family.</text>
</comment>
<comment type="catalytic activity">
    <reaction evidence="7">
        <text>methylarsonate + 2 glutathione + H(+) = methylarsonous acid + glutathione disulfide + H2O</text>
        <dbReference type="Rhea" id="RHEA:15969"/>
        <dbReference type="ChEBI" id="CHEBI:15377"/>
        <dbReference type="ChEBI" id="CHEBI:15378"/>
        <dbReference type="ChEBI" id="CHEBI:17826"/>
        <dbReference type="ChEBI" id="CHEBI:33409"/>
        <dbReference type="ChEBI" id="CHEBI:57925"/>
        <dbReference type="ChEBI" id="CHEBI:58297"/>
        <dbReference type="EC" id="1.20.4.2"/>
    </reaction>
</comment>
<dbReference type="PANTHER" id="PTHR43968:SF6">
    <property type="entry name" value="GLUTATHIONE S-TRANSFERASE OMEGA"/>
    <property type="match status" value="1"/>
</dbReference>
<dbReference type="PROSITE" id="PS50405">
    <property type="entry name" value="GST_CTER"/>
    <property type="match status" value="1"/>
</dbReference>
<dbReference type="Gene3D" id="3.40.30.10">
    <property type="entry name" value="Glutaredoxin"/>
    <property type="match status" value="2"/>
</dbReference>
<dbReference type="AlphaFoldDB" id="A0A151WR67"/>
<dbReference type="InterPro" id="IPR004045">
    <property type="entry name" value="Glutathione_S-Trfase_N"/>
</dbReference>
<reference evidence="11 12" key="1">
    <citation type="submission" date="2015-09" db="EMBL/GenBank/DDBJ databases">
        <title>Trachymyrmex zeteki WGS genome.</title>
        <authorList>
            <person name="Nygaard S."/>
            <person name="Hu H."/>
            <person name="Boomsma J."/>
            <person name="Zhang G."/>
        </authorList>
    </citation>
    <scope>NUCLEOTIDE SEQUENCE [LARGE SCALE GENOMIC DNA]</scope>
    <source>
        <strain evidence="11">Tzet28-1</strain>
        <tissue evidence="11">Whole body</tissue>
    </source>
</reference>
<dbReference type="FunFam" id="1.20.1050.10:FF:000009">
    <property type="entry name" value="Glutathione S-transferase omega-1"/>
    <property type="match status" value="1"/>
</dbReference>
<dbReference type="PANTHER" id="PTHR43968">
    <property type="match status" value="1"/>
</dbReference>
<dbReference type="GO" id="GO:0045174">
    <property type="term" value="F:glutathione dehydrogenase (ascorbate) activity"/>
    <property type="evidence" value="ECO:0007669"/>
    <property type="project" value="TreeGrafter"/>
</dbReference>
<evidence type="ECO:0000256" key="5">
    <source>
        <dbReference type="ARBA" id="ARBA00032186"/>
    </source>
</evidence>
<dbReference type="EC" id="1.8.5.1" evidence="2"/>
<dbReference type="PRINTS" id="PR01625">
    <property type="entry name" value="GSTRNSFRASEO"/>
</dbReference>
<dbReference type="GO" id="GO:0005737">
    <property type="term" value="C:cytoplasm"/>
    <property type="evidence" value="ECO:0007669"/>
    <property type="project" value="InterPro"/>
</dbReference>
<dbReference type="STRING" id="64791.A0A151WR67"/>
<comment type="catalytic activity">
    <reaction evidence="8">
        <text>L-dehydroascorbate + 2 glutathione = glutathione disulfide + L-ascorbate</text>
        <dbReference type="Rhea" id="RHEA:24424"/>
        <dbReference type="ChEBI" id="CHEBI:38290"/>
        <dbReference type="ChEBI" id="CHEBI:57925"/>
        <dbReference type="ChEBI" id="CHEBI:58297"/>
        <dbReference type="ChEBI" id="CHEBI:58539"/>
        <dbReference type="EC" id="1.8.5.1"/>
    </reaction>
</comment>
<evidence type="ECO:0000259" key="9">
    <source>
        <dbReference type="PROSITE" id="PS50404"/>
    </source>
</evidence>
<dbReference type="Pfam" id="PF00043">
    <property type="entry name" value="GST_C"/>
    <property type="match status" value="1"/>
</dbReference>
<evidence type="ECO:0000256" key="1">
    <source>
        <dbReference type="ARBA" id="ARBA00011067"/>
    </source>
</evidence>
<evidence type="ECO:0000259" key="10">
    <source>
        <dbReference type="PROSITE" id="PS50405"/>
    </source>
</evidence>
<dbReference type="InterPro" id="IPR005442">
    <property type="entry name" value="GST_omega"/>
</dbReference>
<dbReference type="InterPro" id="IPR010987">
    <property type="entry name" value="Glutathione-S-Trfase_C-like"/>
</dbReference>
<dbReference type="InterPro" id="IPR036249">
    <property type="entry name" value="Thioredoxin-like_sf"/>
</dbReference>
<sequence length="450" mass="52378">MNSLHLADGSEKPAEVKGRARLYSMVFCPFVMRIHHVLSLKQIPYDIVNINLQKKPQWFLQLNPVGKVPVYIDSDGTVVTESVTVANYLDEKYPEPPLYNDETKSRDLELIDHLSKIIDIITNVVYEKDKREFEEILIEIMDNLQKYENEFDIRKMTFFGGSNPGMLDILMWPWFDIGMALTLLHKQHASVERHKKRFPHMMVSNMTVEFIPRGDSFTKGSEKPAEVEGQARLYSMVYCPFAHRIRLVLSLKQVPHDIVNINLQSKPQWFLDIHPNGKVPIYIDSDGTIITDSVAVANYIDEKCPEPPLYNDETKSRDLELLDHFSKIMDTFANCIFGKDKRQFEEIITEVTDDLQEFEDELNVRKTTFFGGSNPNMLDVLIWPWFERAKALTILYKQRASLDKERFPHIMKWVDGMKDQPFVLKHKGSYEKFAKFVEAVRTGNVDYDNL</sequence>